<protein>
    <submittedName>
        <fullName evidence="1">DUF2239 family protein</fullName>
    </submittedName>
</protein>
<proteinExistence type="predicted"/>
<dbReference type="KEGG" id="gso:PH603_06880"/>
<dbReference type="Proteomes" id="UP001217500">
    <property type="component" value="Chromosome"/>
</dbReference>
<evidence type="ECO:0000313" key="1">
    <source>
        <dbReference type="EMBL" id="WCL55482.1"/>
    </source>
</evidence>
<keyword evidence="2" id="KW-1185">Reference proteome</keyword>
<dbReference type="RefSeq" id="WP_289505299.1">
    <property type="nucleotide sequence ID" value="NZ_CP116805.1"/>
</dbReference>
<dbReference type="Pfam" id="PF09998">
    <property type="entry name" value="DUF2239"/>
    <property type="match status" value="1"/>
</dbReference>
<accession>A0AAE9XQS6</accession>
<gene>
    <name evidence="1" type="ORF">PH603_06880</name>
</gene>
<sequence length="188" mass="20398">MTADKKTTYTAFAGEERIGGGDLAKVALLVREVVNSGDSRLIQIFDDATGRVTDIDTRGTETETIARLGVEALEEKPARGRGRPKLGVVPGEVTLLPRHWDWLKSQPGGASVTLRKLIEAARHDPKAAKREAQTAAYRVMSAMAGDRPGFEEASRAFFAGDKATFDALTKDWPADIRAYIAKLAKPAF</sequence>
<evidence type="ECO:0000313" key="2">
    <source>
        <dbReference type="Proteomes" id="UP001217500"/>
    </source>
</evidence>
<dbReference type="InterPro" id="IPR018715">
    <property type="entry name" value="DUF2239"/>
</dbReference>
<name>A0AAE9XQS6_9PROT</name>
<reference evidence="1" key="1">
    <citation type="submission" date="2023-01" db="EMBL/GenBank/DDBJ databases">
        <title>The genome sequence of Kordiimonadaceae bacterium 6D33.</title>
        <authorList>
            <person name="Liu Y."/>
        </authorList>
    </citation>
    <scope>NUCLEOTIDE SEQUENCE</scope>
    <source>
        <strain evidence="1">6D33</strain>
    </source>
</reference>
<dbReference type="AlphaFoldDB" id="A0AAE9XQS6"/>
<dbReference type="EMBL" id="CP116805">
    <property type="protein sequence ID" value="WCL55482.1"/>
    <property type="molecule type" value="Genomic_DNA"/>
</dbReference>
<organism evidence="1 2">
    <name type="scientific">Gimibacter soli</name>
    <dbReference type="NCBI Taxonomy" id="3024400"/>
    <lineage>
        <taxon>Bacteria</taxon>
        <taxon>Pseudomonadati</taxon>
        <taxon>Pseudomonadota</taxon>
        <taxon>Alphaproteobacteria</taxon>
        <taxon>Kordiimonadales</taxon>
        <taxon>Temperatibacteraceae</taxon>
        <taxon>Gimibacter</taxon>
    </lineage>
</organism>